<feature type="region of interest" description="Disordered" evidence="1">
    <location>
        <begin position="11"/>
        <end position="36"/>
    </location>
</feature>
<dbReference type="AlphaFoldDB" id="A0A7S3R0Y4"/>
<evidence type="ECO:0000313" key="2">
    <source>
        <dbReference type="EMBL" id="CAE0498909.1"/>
    </source>
</evidence>
<feature type="compositionally biased region" description="Basic residues" evidence="1">
    <location>
        <begin position="24"/>
        <end position="33"/>
    </location>
</feature>
<feature type="region of interest" description="Disordered" evidence="1">
    <location>
        <begin position="94"/>
        <end position="118"/>
    </location>
</feature>
<dbReference type="GO" id="GO:0004843">
    <property type="term" value="F:cysteine-type deubiquitinase activity"/>
    <property type="evidence" value="ECO:0007669"/>
    <property type="project" value="InterPro"/>
</dbReference>
<dbReference type="SUPFAM" id="SSF54236">
    <property type="entry name" value="Ubiquitin-like"/>
    <property type="match status" value="1"/>
</dbReference>
<organism evidence="2">
    <name type="scientific">Dunaliella tertiolecta</name>
    <name type="common">Green alga</name>
    <dbReference type="NCBI Taxonomy" id="3047"/>
    <lineage>
        <taxon>Eukaryota</taxon>
        <taxon>Viridiplantae</taxon>
        <taxon>Chlorophyta</taxon>
        <taxon>core chlorophytes</taxon>
        <taxon>Chlorophyceae</taxon>
        <taxon>CS clade</taxon>
        <taxon>Chlamydomonadales</taxon>
        <taxon>Dunaliellaceae</taxon>
        <taxon>Dunaliella</taxon>
    </lineage>
</organism>
<dbReference type="InterPro" id="IPR029071">
    <property type="entry name" value="Ubiquitin-like_domsf"/>
</dbReference>
<dbReference type="GO" id="GO:0004197">
    <property type="term" value="F:cysteine-type endopeptidase activity"/>
    <property type="evidence" value="ECO:0007669"/>
    <property type="project" value="InterPro"/>
</dbReference>
<gene>
    <name evidence="2" type="ORF">DTER00134_LOCUS13982</name>
</gene>
<protein>
    <recommendedName>
        <fullName evidence="3">Ubiquitin-like domain-containing protein</fullName>
    </recommendedName>
</protein>
<proteinExistence type="predicted"/>
<reference evidence="2" key="1">
    <citation type="submission" date="2021-01" db="EMBL/GenBank/DDBJ databases">
        <authorList>
            <person name="Corre E."/>
            <person name="Pelletier E."/>
            <person name="Niang G."/>
            <person name="Scheremetjew M."/>
            <person name="Finn R."/>
            <person name="Kale V."/>
            <person name="Holt S."/>
            <person name="Cochrane G."/>
            <person name="Meng A."/>
            <person name="Brown T."/>
            <person name="Cohen L."/>
        </authorList>
    </citation>
    <scope>NUCLEOTIDE SEQUENCE</scope>
    <source>
        <strain evidence="2">CCMP1320</strain>
    </source>
</reference>
<dbReference type="InterPro" id="IPR044743">
    <property type="entry name" value="Ubl_USP48"/>
</dbReference>
<sequence length="138" mass="15342">MVEVVDAVDVGAQKGGSTGGGERRSKRARKLRQPVHLSSTTTLHQLKLHLFEVFNVHPKNAQVYTAQNVLLQGDDLSLAQLEVFPEEELRLVSTGEHDDNDISDLFDTSTRHAERRGKGRELEAGFKNTALSLYEDDS</sequence>
<name>A0A7S3R0Y4_DUNTE</name>
<dbReference type="EMBL" id="HBIP01023355">
    <property type="protein sequence ID" value="CAE0498909.1"/>
    <property type="molecule type" value="Transcribed_RNA"/>
</dbReference>
<accession>A0A7S3R0Y4</accession>
<evidence type="ECO:0000256" key="1">
    <source>
        <dbReference type="SAM" id="MobiDB-lite"/>
    </source>
</evidence>
<evidence type="ECO:0008006" key="3">
    <source>
        <dbReference type="Google" id="ProtNLM"/>
    </source>
</evidence>
<dbReference type="CDD" id="cd01795">
    <property type="entry name" value="Ubl_USP48"/>
    <property type="match status" value="1"/>
</dbReference>
<dbReference type="GO" id="GO:0016579">
    <property type="term" value="P:protein deubiquitination"/>
    <property type="evidence" value="ECO:0007669"/>
    <property type="project" value="InterPro"/>
</dbReference>